<sequence>MSAEGHRHQAGHGWLEAAAWHRDMANLLRQLENDDFWLGVTRLLARHVAFNTWVALVFHHDQPPTILAESDEDDGADEALFQDYQKGLYLLDPFYVAARDNAHAGLVTLDDVAPQRFTHTEYYLRYFKRNIVADEIQLNQPLDGGRTLCLSLGAVTPFDQTPLGVLHLIQPWMCELMRVRMHFEQPEAAPGAHPWHPRSGEMQDTASQFGLTDREREVSQLMLGGSSTKEIARRLSISVETVRAHKKHLYAKLGINTQAELFARFWQERP</sequence>
<dbReference type="PANTHER" id="PTHR44688:SF16">
    <property type="entry name" value="DNA-BINDING TRANSCRIPTIONAL ACTIVATOR DEVR_DOSR"/>
    <property type="match status" value="1"/>
</dbReference>
<dbReference type="EMBL" id="FRCA01000018">
    <property type="protein sequence ID" value="SHM91174.1"/>
    <property type="molecule type" value="Genomic_DNA"/>
</dbReference>
<organism evidence="6 7">
    <name type="scientific">Halomonas cupida</name>
    <dbReference type="NCBI Taxonomy" id="44933"/>
    <lineage>
        <taxon>Bacteria</taxon>
        <taxon>Pseudomonadati</taxon>
        <taxon>Pseudomonadota</taxon>
        <taxon>Gammaproteobacteria</taxon>
        <taxon>Oceanospirillales</taxon>
        <taxon>Halomonadaceae</taxon>
        <taxon>Halomonas</taxon>
    </lineage>
</organism>
<keyword evidence="3" id="KW-0804">Transcription</keyword>
<evidence type="ECO:0000256" key="3">
    <source>
        <dbReference type="ARBA" id="ARBA00023163"/>
    </source>
</evidence>
<dbReference type="PROSITE" id="PS00622">
    <property type="entry name" value="HTH_LUXR_1"/>
    <property type="match status" value="1"/>
</dbReference>
<dbReference type="RefSeq" id="WP_073437207.1">
    <property type="nucleotide sequence ID" value="NZ_BJXU01000206.1"/>
</dbReference>
<evidence type="ECO:0000256" key="1">
    <source>
        <dbReference type="ARBA" id="ARBA00023015"/>
    </source>
</evidence>
<accession>A0A1M7MJY0</accession>
<evidence type="ECO:0000313" key="8">
    <source>
        <dbReference type="Proteomes" id="UP000321726"/>
    </source>
</evidence>
<dbReference type="SMART" id="SM00421">
    <property type="entry name" value="HTH_LUXR"/>
    <property type="match status" value="1"/>
</dbReference>
<evidence type="ECO:0000313" key="7">
    <source>
        <dbReference type="Proteomes" id="UP000184123"/>
    </source>
</evidence>
<dbReference type="PANTHER" id="PTHR44688">
    <property type="entry name" value="DNA-BINDING TRANSCRIPTIONAL ACTIVATOR DEVR_DOSR"/>
    <property type="match status" value="1"/>
</dbReference>
<dbReference type="Gene3D" id="1.10.10.10">
    <property type="entry name" value="Winged helix-like DNA-binding domain superfamily/Winged helix DNA-binding domain"/>
    <property type="match status" value="1"/>
</dbReference>
<dbReference type="PROSITE" id="PS50043">
    <property type="entry name" value="HTH_LUXR_2"/>
    <property type="match status" value="1"/>
</dbReference>
<dbReference type="GO" id="GO:0006355">
    <property type="term" value="P:regulation of DNA-templated transcription"/>
    <property type="evidence" value="ECO:0007669"/>
    <property type="project" value="InterPro"/>
</dbReference>
<dbReference type="GO" id="GO:0003677">
    <property type="term" value="F:DNA binding"/>
    <property type="evidence" value="ECO:0007669"/>
    <property type="project" value="UniProtKB-KW"/>
</dbReference>
<dbReference type="EMBL" id="BJXU01000206">
    <property type="protein sequence ID" value="GEN26308.1"/>
    <property type="molecule type" value="Genomic_DNA"/>
</dbReference>
<keyword evidence="2" id="KW-0238">DNA-binding</keyword>
<keyword evidence="1" id="KW-0805">Transcription regulation</keyword>
<evidence type="ECO:0000256" key="2">
    <source>
        <dbReference type="ARBA" id="ARBA00023125"/>
    </source>
</evidence>
<dbReference type="AlphaFoldDB" id="A0A1M7MJY0"/>
<dbReference type="InterPro" id="IPR036388">
    <property type="entry name" value="WH-like_DNA-bd_sf"/>
</dbReference>
<dbReference type="Pfam" id="PF00196">
    <property type="entry name" value="GerE"/>
    <property type="match status" value="1"/>
</dbReference>
<proteinExistence type="predicted"/>
<dbReference type="PRINTS" id="PR00038">
    <property type="entry name" value="HTHLUXR"/>
</dbReference>
<name>A0A1M7MJY0_9GAMM</name>
<dbReference type="InterPro" id="IPR000792">
    <property type="entry name" value="Tscrpt_reg_LuxR_C"/>
</dbReference>
<dbReference type="STRING" id="44933.SAMN05660971_04233"/>
<keyword evidence="8" id="KW-1185">Reference proteome</keyword>
<feature type="domain" description="HTH luxR-type" evidence="4">
    <location>
        <begin position="204"/>
        <end position="269"/>
    </location>
</feature>
<dbReference type="InterPro" id="IPR016032">
    <property type="entry name" value="Sig_transdc_resp-reg_C-effctor"/>
</dbReference>
<protein>
    <submittedName>
        <fullName evidence="5">Helix-turn-helix transcriptional regulator</fullName>
    </submittedName>
    <submittedName>
        <fullName evidence="6">Transcriptional regulator, LuxR family</fullName>
    </submittedName>
</protein>
<evidence type="ECO:0000259" key="4">
    <source>
        <dbReference type="PROSITE" id="PS50043"/>
    </source>
</evidence>
<dbReference type="Proteomes" id="UP000184123">
    <property type="component" value="Unassembled WGS sequence"/>
</dbReference>
<dbReference type="SUPFAM" id="SSF46894">
    <property type="entry name" value="C-terminal effector domain of the bipartite response regulators"/>
    <property type="match status" value="1"/>
</dbReference>
<dbReference type="Proteomes" id="UP000321726">
    <property type="component" value="Unassembled WGS sequence"/>
</dbReference>
<reference evidence="6 7" key="1">
    <citation type="submission" date="2016-11" db="EMBL/GenBank/DDBJ databases">
        <authorList>
            <person name="Jaros S."/>
            <person name="Januszkiewicz K."/>
            <person name="Wedrychowicz H."/>
        </authorList>
    </citation>
    <scope>NUCLEOTIDE SEQUENCE [LARGE SCALE GENOMIC DNA]</scope>
    <source>
        <strain evidence="6 7">DSM 4740</strain>
    </source>
</reference>
<evidence type="ECO:0000313" key="6">
    <source>
        <dbReference type="EMBL" id="SHM91174.1"/>
    </source>
</evidence>
<reference evidence="5 8" key="2">
    <citation type="submission" date="2019-07" db="EMBL/GenBank/DDBJ databases">
        <title>Whole genome shotgun sequence of Halomonas cupida NBRC 102219.</title>
        <authorList>
            <person name="Hosoyama A."/>
            <person name="Uohara A."/>
            <person name="Ohji S."/>
            <person name="Ichikawa N."/>
        </authorList>
    </citation>
    <scope>NUCLEOTIDE SEQUENCE [LARGE SCALE GENOMIC DNA]</scope>
    <source>
        <strain evidence="5 8">NBRC 102219</strain>
    </source>
</reference>
<gene>
    <name evidence="5" type="ORF">HCU01_42570</name>
    <name evidence="6" type="ORF">SAMN05660971_04233</name>
</gene>
<evidence type="ECO:0000313" key="5">
    <source>
        <dbReference type="EMBL" id="GEN26308.1"/>
    </source>
</evidence>
<dbReference type="CDD" id="cd06170">
    <property type="entry name" value="LuxR_C_like"/>
    <property type="match status" value="1"/>
</dbReference>